<dbReference type="Gene3D" id="3.90.580.10">
    <property type="entry name" value="Zinc finger, CHC2-type domain"/>
    <property type="match status" value="1"/>
</dbReference>
<dbReference type="GO" id="GO:0006260">
    <property type="term" value="P:DNA replication"/>
    <property type="evidence" value="ECO:0007669"/>
    <property type="project" value="InterPro"/>
</dbReference>
<protein>
    <submittedName>
        <fullName evidence="1">DNA primase</fullName>
    </submittedName>
</protein>
<reference evidence="1 2" key="1">
    <citation type="submission" date="2015-09" db="EMBL/GenBank/DDBJ databases">
        <authorList>
            <consortium name="Pathogen Informatics"/>
        </authorList>
    </citation>
    <scope>NUCLEOTIDE SEQUENCE [LARGE SCALE GENOMIC DNA]</scope>
    <source>
        <strain evidence="1 2">2789STDY5834946</strain>
    </source>
</reference>
<evidence type="ECO:0000313" key="2">
    <source>
        <dbReference type="Proteomes" id="UP000095725"/>
    </source>
</evidence>
<dbReference type="SUPFAM" id="SSF57783">
    <property type="entry name" value="Zinc beta-ribbon"/>
    <property type="match status" value="1"/>
</dbReference>
<dbReference type="AlphaFoldDB" id="A0A174WHV8"/>
<dbReference type="GO" id="GO:0003677">
    <property type="term" value="F:DNA binding"/>
    <property type="evidence" value="ECO:0007669"/>
    <property type="project" value="InterPro"/>
</dbReference>
<dbReference type="Proteomes" id="UP000095725">
    <property type="component" value="Unassembled WGS sequence"/>
</dbReference>
<dbReference type="EMBL" id="CZBL01000014">
    <property type="protein sequence ID" value="CUQ42699.1"/>
    <property type="molecule type" value="Genomic_DNA"/>
</dbReference>
<proteinExistence type="predicted"/>
<dbReference type="InterPro" id="IPR036977">
    <property type="entry name" value="DNA_primase_Znf_CHC2"/>
</dbReference>
<organism evidence="1 2">
    <name type="scientific">Bacteroides caccae</name>
    <dbReference type="NCBI Taxonomy" id="47678"/>
    <lineage>
        <taxon>Bacteria</taxon>
        <taxon>Pseudomonadati</taxon>
        <taxon>Bacteroidota</taxon>
        <taxon>Bacteroidia</taxon>
        <taxon>Bacteroidales</taxon>
        <taxon>Bacteroidaceae</taxon>
        <taxon>Bacteroides</taxon>
    </lineage>
</organism>
<accession>A0A174WHV8</accession>
<dbReference type="RefSeq" id="WP_005805266.1">
    <property type="nucleotide sequence ID" value="NZ_CAXYLJ010000014.1"/>
</dbReference>
<gene>
    <name evidence="1" type="ORF">ERS852558_03244</name>
</gene>
<sequence length="52" mass="6039">MNIKEVKKIPLEDFLGRAGFSPVRRQGDSVWYLSPFRQERTPSFKVSLSLNL</sequence>
<dbReference type="GO" id="GO:0008270">
    <property type="term" value="F:zinc ion binding"/>
    <property type="evidence" value="ECO:0007669"/>
    <property type="project" value="InterPro"/>
</dbReference>
<name>A0A174WHV8_9BACE</name>
<evidence type="ECO:0000313" key="1">
    <source>
        <dbReference type="EMBL" id="CUQ42699.1"/>
    </source>
</evidence>